<dbReference type="Pfam" id="PF02771">
    <property type="entry name" value="Acyl-CoA_dh_N"/>
    <property type="match status" value="1"/>
</dbReference>
<dbReference type="SUPFAM" id="SSF47203">
    <property type="entry name" value="Acyl-CoA dehydrogenase C-terminal domain-like"/>
    <property type="match status" value="1"/>
</dbReference>
<dbReference type="SUPFAM" id="SSF56645">
    <property type="entry name" value="Acyl-CoA dehydrogenase NM domain-like"/>
    <property type="match status" value="1"/>
</dbReference>
<reference evidence="8 9" key="1">
    <citation type="submission" date="2016-10" db="EMBL/GenBank/DDBJ databases">
        <authorList>
            <person name="de Groot N.N."/>
        </authorList>
    </citation>
    <scope>NUCLEOTIDE SEQUENCE [LARGE SCALE GENOMIC DNA]</scope>
    <source>
        <strain evidence="8 9">LMG 2247</strain>
    </source>
</reference>
<evidence type="ECO:0000256" key="3">
    <source>
        <dbReference type="ARBA" id="ARBA00022630"/>
    </source>
</evidence>
<dbReference type="GO" id="GO:0046359">
    <property type="term" value="P:butyrate catabolic process"/>
    <property type="evidence" value="ECO:0007669"/>
    <property type="project" value="TreeGrafter"/>
</dbReference>
<proteinExistence type="inferred from homology"/>
<dbReference type="GO" id="GO:0003995">
    <property type="term" value="F:acyl-CoA dehydrogenase activity"/>
    <property type="evidence" value="ECO:0007669"/>
    <property type="project" value="TreeGrafter"/>
</dbReference>
<dbReference type="InterPro" id="IPR037069">
    <property type="entry name" value="AcylCoA_DH/ox_N_sf"/>
</dbReference>
<dbReference type="GO" id="GO:0050660">
    <property type="term" value="F:flavin adenine dinucleotide binding"/>
    <property type="evidence" value="ECO:0007669"/>
    <property type="project" value="InterPro"/>
</dbReference>
<dbReference type="InterPro" id="IPR046373">
    <property type="entry name" value="Acyl-CoA_Oxase/DH_mid-dom_sf"/>
</dbReference>
<dbReference type="Gene3D" id="1.20.140.10">
    <property type="entry name" value="Butyryl-CoA Dehydrogenase, subunit A, domain 3"/>
    <property type="match status" value="1"/>
</dbReference>
<dbReference type="Pfam" id="PF02770">
    <property type="entry name" value="Acyl-CoA_dh_M"/>
    <property type="match status" value="1"/>
</dbReference>
<protein>
    <submittedName>
        <fullName evidence="8">Acyl-CoA dehydrogenase</fullName>
    </submittedName>
</protein>
<feature type="domain" description="Acyl-CoA dehydrogenase/oxidase C-terminal" evidence="5">
    <location>
        <begin position="225"/>
        <end position="372"/>
    </location>
</feature>
<evidence type="ECO:0000259" key="7">
    <source>
        <dbReference type="Pfam" id="PF02771"/>
    </source>
</evidence>
<evidence type="ECO:0000259" key="6">
    <source>
        <dbReference type="Pfam" id="PF02770"/>
    </source>
</evidence>
<dbReference type="EMBL" id="FNCJ01000006">
    <property type="protein sequence ID" value="SDH01327.1"/>
    <property type="molecule type" value="Genomic_DNA"/>
</dbReference>
<dbReference type="InterPro" id="IPR009075">
    <property type="entry name" value="AcylCo_DH/oxidase_C"/>
</dbReference>
<feature type="domain" description="Acyl-CoA oxidase/dehydrogenase middle" evidence="6">
    <location>
        <begin position="119"/>
        <end position="213"/>
    </location>
</feature>
<evidence type="ECO:0000313" key="9">
    <source>
        <dbReference type="Proteomes" id="UP000199706"/>
    </source>
</evidence>
<dbReference type="InterPro" id="IPR013786">
    <property type="entry name" value="AcylCoA_DH/ox_N"/>
</dbReference>
<comment type="similarity">
    <text evidence="2">Belongs to the acyl-CoA dehydrogenase family.</text>
</comment>
<dbReference type="GO" id="GO:0033539">
    <property type="term" value="P:fatty acid beta-oxidation using acyl-CoA dehydrogenase"/>
    <property type="evidence" value="ECO:0007669"/>
    <property type="project" value="TreeGrafter"/>
</dbReference>
<evidence type="ECO:0000256" key="4">
    <source>
        <dbReference type="ARBA" id="ARBA00022827"/>
    </source>
</evidence>
<keyword evidence="3" id="KW-0285">Flavoprotein</keyword>
<dbReference type="RefSeq" id="WP_090685623.1">
    <property type="nucleotide sequence ID" value="NZ_FNCJ01000006.1"/>
</dbReference>
<dbReference type="AlphaFoldDB" id="A0A1G7YY57"/>
<evidence type="ECO:0000256" key="2">
    <source>
        <dbReference type="ARBA" id="ARBA00009347"/>
    </source>
</evidence>
<dbReference type="Gene3D" id="1.10.540.10">
    <property type="entry name" value="Acyl-CoA dehydrogenase/oxidase, N-terminal domain"/>
    <property type="match status" value="1"/>
</dbReference>
<accession>A0A1G7YY57</accession>
<keyword evidence="4" id="KW-0274">FAD</keyword>
<dbReference type="Proteomes" id="UP000199706">
    <property type="component" value="Unassembled WGS sequence"/>
</dbReference>
<organism evidence="8 9">
    <name type="scientific">Paraburkholderia phenazinium</name>
    <dbReference type="NCBI Taxonomy" id="60549"/>
    <lineage>
        <taxon>Bacteria</taxon>
        <taxon>Pseudomonadati</taxon>
        <taxon>Pseudomonadota</taxon>
        <taxon>Betaproteobacteria</taxon>
        <taxon>Burkholderiales</taxon>
        <taxon>Burkholderiaceae</taxon>
        <taxon>Paraburkholderia</taxon>
    </lineage>
</organism>
<dbReference type="InterPro" id="IPR006091">
    <property type="entry name" value="Acyl-CoA_Oxase/DH_mid-dom"/>
</dbReference>
<feature type="domain" description="Acyl-CoA dehydrogenase/oxidase N-terminal" evidence="7">
    <location>
        <begin position="24"/>
        <end position="116"/>
    </location>
</feature>
<dbReference type="Pfam" id="PF00441">
    <property type="entry name" value="Acyl-CoA_dh_1"/>
    <property type="match status" value="1"/>
</dbReference>
<sequence>MQFDWNTEERVLHERFRQIGAEIARQRSGAPEGFDHAGWRRLGEEGLWRLAIPRAYGGDERGWWSFTAALDGLAQGIRTPALLLSAIAQAGMIRAFSEYGRDAQKEQYFRAILAGELSATAIAEPTTGTDVRSIGTQLVPDGDAYRLSGNKFNIAHAPIASFTLVVTKLVGTDADGVTLVVLDHDAAGMTLGQPDQKFGNRDLPTGPITFDNVPVRRDQILGTPGRGLQQLINIISLGRLYYGLVSAALVEPYLDDALDYASARHSFNETIAEHQYVQKRLVDVRIGIERTRWLAYAALDRLLGKQPDSLMLCSIAKLVGADDLVNSAISLMKLQGSTGYHEGVLSVLARDALGFASVGGTEEMHRKNIFNQMVRLRERSQQVQEAAA</sequence>
<dbReference type="CDD" id="cd00567">
    <property type="entry name" value="ACAD"/>
    <property type="match status" value="1"/>
</dbReference>
<name>A0A1G7YY57_9BURK</name>
<evidence type="ECO:0000256" key="1">
    <source>
        <dbReference type="ARBA" id="ARBA00001974"/>
    </source>
</evidence>
<dbReference type="InterPro" id="IPR036250">
    <property type="entry name" value="AcylCo_DH-like_C"/>
</dbReference>
<dbReference type="Gene3D" id="2.40.110.10">
    <property type="entry name" value="Butyryl-CoA Dehydrogenase, subunit A, domain 2"/>
    <property type="match status" value="1"/>
</dbReference>
<dbReference type="PANTHER" id="PTHR43884:SF12">
    <property type="entry name" value="ISOVALERYL-COA DEHYDROGENASE, MITOCHONDRIAL-RELATED"/>
    <property type="match status" value="1"/>
</dbReference>
<comment type="cofactor">
    <cofactor evidence="1">
        <name>FAD</name>
        <dbReference type="ChEBI" id="CHEBI:57692"/>
    </cofactor>
</comment>
<evidence type="ECO:0000313" key="8">
    <source>
        <dbReference type="EMBL" id="SDH01327.1"/>
    </source>
</evidence>
<dbReference type="OrthoDB" id="3398889at2"/>
<dbReference type="InterPro" id="IPR009100">
    <property type="entry name" value="AcylCoA_DH/oxidase_NM_dom_sf"/>
</dbReference>
<gene>
    <name evidence="8" type="ORF">SAMN05216466_106363</name>
</gene>
<evidence type="ECO:0000259" key="5">
    <source>
        <dbReference type="Pfam" id="PF00441"/>
    </source>
</evidence>
<dbReference type="PANTHER" id="PTHR43884">
    <property type="entry name" value="ACYL-COA DEHYDROGENASE"/>
    <property type="match status" value="1"/>
</dbReference>